<reference evidence="8 9" key="1">
    <citation type="journal article" date="2012" name="Science">
        <title>The Paleozoic origin of enzymatic lignin decomposition reconstructed from 31 fungal genomes.</title>
        <authorList>
            <person name="Floudas D."/>
            <person name="Binder M."/>
            <person name="Riley R."/>
            <person name="Barry K."/>
            <person name="Blanchette R.A."/>
            <person name="Henrissat B."/>
            <person name="Martinez A.T."/>
            <person name="Otillar R."/>
            <person name="Spatafora J.W."/>
            <person name="Yadav J.S."/>
            <person name="Aerts A."/>
            <person name="Benoit I."/>
            <person name="Boyd A."/>
            <person name="Carlson A."/>
            <person name="Copeland A."/>
            <person name="Coutinho P.M."/>
            <person name="de Vries R.P."/>
            <person name="Ferreira P."/>
            <person name="Findley K."/>
            <person name="Foster B."/>
            <person name="Gaskell J."/>
            <person name="Glotzer D."/>
            <person name="Gorecki P."/>
            <person name="Heitman J."/>
            <person name="Hesse C."/>
            <person name="Hori C."/>
            <person name="Igarashi K."/>
            <person name="Jurgens J.A."/>
            <person name="Kallen N."/>
            <person name="Kersten P."/>
            <person name="Kohler A."/>
            <person name="Kuees U."/>
            <person name="Kumar T.K.A."/>
            <person name="Kuo A."/>
            <person name="LaButti K."/>
            <person name="Larrondo L.F."/>
            <person name="Lindquist E."/>
            <person name="Ling A."/>
            <person name="Lombard V."/>
            <person name="Lucas S."/>
            <person name="Lundell T."/>
            <person name="Martin R."/>
            <person name="McLaughlin D.J."/>
            <person name="Morgenstern I."/>
            <person name="Morin E."/>
            <person name="Murat C."/>
            <person name="Nagy L.G."/>
            <person name="Nolan M."/>
            <person name="Ohm R.A."/>
            <person name="Patyshakuliyeva A."/>
            <person name="Rokas A."/>
            <person name="Ruiz-Duenas F.J."/>
            <person name="Sabat G."/>
            <person name="Salamov A."/>
            <person name="Samejima M."/>
            <person name="Schmutz J."/>
            <person name="Slot J.C."/>
            <person name="St John F."/>
            <person name="Stenlid J."/>
            <person name="Sun H."/>
            <person name="Sun S."/>
            <person name="Syed K."/>
            <person name="Tsang A."/>
            <person name="Wiebenga A."/>
            <person name="Young D."/>
            <person name="Pisabarro A."/>
            <person name="Eastwood D.C."/>
            <person name="Martin F."/>
            <person name="Cullen D."/>
            <person name="Grigoriev I.V."/>
            <person name="Hibbett D.S."/>
        </authorList>
    </citation>
    <scope>NUCLEOTIDE SEQUENCE</scope>
    <source>
        <strain evidence="9">FP-58527</strain>
    </source>
</reference>
<keyword evidence="3 7" id="KW-0812">Transmembrane</keyword>
<dbReference type="AlphaFoldDB" id="S8EPR4"/>
<dbReference type="Proteomes" id="UP000015241">
    <property type="component" value="Unassembled WGS sequence"/>
</dbReference>
<dbReference type="Pfam" id="PF04930">
    <property type="entry name" value="FUN14"/>
    <property type="match status" value="1"/>
</dbReference>
<evidence type="ECO:0000256" key="7">
    <source>
        <dbReference type="SAM" id="Phobius"/>
    </source>
</evidence>
<dbReference type="InParanoid" id="S8EPR4"/>
<evidence type="ECO:0000256" key="6">
    <source>
        <dbReference type="SAM" id="MobiDB-lite"/>
    </source>
</evidence>
<organism evidence="8 9">
    <name type="scientific">Fomitopsis schrenkii</name>
    <name type="common">Brown rot fungus</name>
    <dbReference type="NCBI Taxonomy" id="2126942"/>
    <lineage>
        <taxon>Eukaryota</taxon>
        <taxon>Fungi</taxon>
        <taxon>Dikarya</taxon>
        <taxon>Basidiomycota</taxon>
        <taxon>Agaricomycotina</taxon>
        <taxon>Agaricomycetes</taxon>
        <taxon>Polyporales</taxon>
        <taxon>Fomitopsis</taxon>
    </lineage>
</organism>
<keyword evidence="9" id="KW-1185">Reference proteome</keyword>
<evidence type="ECO:0000256" key="5">
    <source>
        <dbReference type="ARBA" id="ARBA00023136"/>
    </source>
</evidence>
<dbReference type="GO" id="GO:0016020">
    <property type="term" value="C:membrane"/>
    <property type="evidence" value="ECO:0007669"/>
    <property type="project" value="UniProtKB-SubCell"/>
</dbReference>
<evidence type="ECO:0000256" key="4">
    <source>
        <dbReference type="ARBA" id="ARBA00022989"/>
    </source>
</evidence>
<feature type="transmembrane region" description="Helical" evidence="7">
    <location>
        <begin position="156"/>
        <end position="177"/>
    </location>
</feature>
<accession>S8EPR4</accession>
<name>S8EPR4_FOMSC</name>
<evidence type="ECO:0000256" key="3">
    <source>
        <dbReference type="ARBA" id="ARBA00022692"/>
    </source>
</evidence>
<feature type="compositionally biased region" description="Polar residues" evidence="6">
    <location>
        <begin position="102"/>
        <end position="114"/>
    </location>
</feature>
<dbReference type="PANTHER" id="PTHR21346">
    <property type="entry name" value="FUN14 DOMAIN CONTAINING"/>
    <property type="match status" value="1"/>
</dbReference>
<dbReference type="HOGENOM" id="CLU_095425_0_0_1"/>
<evidence type="ECO:0000313" key="8">
    <source>
        <dbReference type="EMBL" id="EPT06118.1"/>
    </source>
</evidence>
<dbReference type="eggNOG" id="ENOG502S4WM">
    <property type="taxonomic scope" value="Eukaryota"/>
</dbReference>
<dbReference type="InterPro" id="IPR007014">
    <property type="entry name" value="FUN14"/>
</dbReference>
<sequence length="238" mass="25756">MPSPCLLGLSRSFTQQLSYSNLRFIIQRNLTRLGGPRSTFSNAAWRNNVSCVGKNPTSAIYQQVSQIRGSLPFWVKAGGIACVGLGLSVFTAPTVYCEPKSTVSPTPLSEPSQASPGFQSPEAPPPPQSSVSYYELTFGTVAGICAGVFVKKGAKAVAFMLGGVFVLLQYLGSLTLLRVDWPRMASRFENLFYTTDAAGRKKAPNVGSLFRWFTDFLTADFQQRASFIAGFVLGIRIG</sequence>
<keyword evidence="5 7" id="KW-0472">Membrane</keyword>
<comment type="subcellular location">
    <subcellularLocation>
        <location evidence="1">Membrane</location>
    </subcellularLocation>
</comment>
<keyword evidence="4 7" id="KW-1133">Transmembrane helix</keyword>
<evidence type="ECO:0008006" key="10">
    <source>
        <dbReference type="Google" id="ProtNLM"/>
    </source>
</evidence>
<dbReference type="PANTHER" id="PTHR21346:SF10">
    <property type="entry name" value="TRANSMEMBRANE PROTEIN"/>
    <property type="match status" value="1"/>
</dbReference>
<gene>
    <name evidence="8" type="ORF">FOMPIDRAFT_1026953</name>
</gene>
<dbReference type="EMBL" id="KE504122">
    <property type="protein sequence ID" value="EPT06118.1"/>
    <property type="molecule type" value="Genomic_DNA"/>
</dbReference>
<protein>
    <recommendedName>
        <fullName evidence="10">FUN14 domain-containing protein</fullName>
    </recommendedName>
</protein>
<dbReference type="STRING" id="743788.S8EPR4"/>
<proteinExistence type="inferred from homology"/>
<dbReference type="OrthoDB" id="163794at2759"/>
<evidence type="ECO:0000313" key="9">
    <source>
        <dbReference type="Proteomes" id="UP000015241"/>
    </source>
</evidence>
<comment type="similarity">
    <text evidence="2">Belongs to the FUN14 family.</text>
</comment>
<feature type="region of interest" description="Disordered" evidence="6">
    <location>
        <begin position="102"/>
        <end position="127"/>
    </location>
</feature>
<evidence type="ECO:0000256" key="2">
    <source>
        <dbReference type="ARBA" id="ARBA00009160"/>
    </source>
</evidence>
<evidence type="ECO:0000256" key="1">
    <source>
        <dbReference type="ARBA" id="ARBA00004370"/>
    </source>
</evidence>